<dbReference type="AlphaFoldDB" id="A0A2I0U3I1"/>
<proteinExistence type="predicted"/>
<evidence type="ECO:0000313" key="2">
    <source>
        <dbReference type="Proteomes" id="UP000233556"/>
    </source>
</evidence>
<dbReference type="EMBL" id="KZ506244">
    <property type="protein sequence ID" value="PKU40589.1"/>
    <property type="molecule type" value="Genomic_DNA"/>
</dbReference>
<name>A0A2I0U3I1_LIMLA</name>
<reference evidence="2" key="2">
    <citation type="submission" date="2017-12" db="EMBL/GenBank/DDBJ databases">
        <title>Genome sequence of the Bar-tailed Godwit (Limosa lapponica baueri).</title>
        <authorList>
            <person name="Lima N.C.B."/>
            <person name="Parody-Merino A.M."/>
            <person name="Battley P.F."/>
            <person name="Fidler A.E."/>
            <person name="Prosdocimi F."/>
        </authorList>
    </citation>
    <scope>NUCLEOTIDE SEQUENCE [LARGE SCALE GENOMIC DNA]</scope>
</reference>
<reference evidence="2" key="1">
    <citation type="submission" date="2017-11" db="EMBL/GenBank/DDBJ databases">
        <authorList>
            <person name="Lima N.C."/>
            <person name="Parody-Merino A.M."/>
            <person name="Battley P.F."/>
            <person name="Fidler A.E."/>
            <person name="Prosdocimi F."/>
        </authorList>
    </citation>
    <scope>NUCLEOTIDE SEQUENCE [LARGE SCALE GENOMIC DNA]</scope>
</reference>
<sequence>MVSQSACEGNPWASERIVDIDSVFVPPPARMQKLSRACVPEWDFAPRCFRARHPEQTELLFGTVGANDALDKQKISSEFVPNNFRAKKEGTSRKKNRLEGRQRPLPNNCLVGMMLTRGYVYLRYLGIRYKYIFKLHQFPEPLQKGQTAVQHGSKISGMLGLEHLGVLRPPTQTCAWSAHNPDHPFAPKELHVCDERGIFKPTEP</sequence>
<gene>
    <name evidence="1" type="ORF">llap_9108</name>
</gene>
<accession>A0A2I0U3I1</accession>
<evidence type="ECO:0000313" key="1">
    <source>
        <dbReference type="EMBL" id="PKU40589.1"/>
    </source>
</evidence>
<protein>
    <submittedName>
        <fullName evidence="1">Uncharacterized protein</fullName>
    </submittedName>
</protein>
<keyword evidence="2" id="KW-1185">Reference proteome</keyword>
<organism evidence="1 2">
    <name type="scientific">Limosa lapponica baueri</name>
    <dbReference type="NCBI Taxonomy" id="1758121"/>
    <lineage>
        <taxon>Eukaryota</taxon>
        <taxon>Metazoa</taxon>
        <taxon>Chordata</taxon>
        <taxon>Craniata</taxon>
        <taxon>Vertebrata</taxon>
        <taxon>Euteleostomi</taxon>
        <taxon>Archelosauria</taxon>
        <taxon>Archosauria</taxon>
        <taxon>Dinosauria</taxon>
        <taxon>Saurischia</taxon>
        <taxon>Theropoda</taxon>
        <taxon>Coelurosauria</taxon>
        <taxon>Aves</taxon>
        <taxon>Neognathae</taxon>
        <taxon>Neoaves</taxon>
        <taxon>Charadriiformes</taxon>
        <taxon>Scolopacidae</taxon>
        <taxon>Limosa</taxon>
    </lineage>
</organism>
<dbReference type="Proteomes" id="UP000233556">
    <property type="component" value="Unassembled WGS sequence"/>
</dbReference>